<evidence type="ECO:0000256" key="8">
    <source>
        <dbReference type="SAM" id="Phobius"/>
    </source>
</evidence>
<keyword evidence="3" id="KW-0997">Cell inner membrane</keyword>
<protein>
    <submittedName>
        <fullName evidence="11">Polymyxin resistance protein pmrC</fullName>
        <ecNumber evidence="11">2.7.-.-</ecNumber>
    </submittedName>
</protein>
<dbReference type="NCBIfam" id="NF028537">
    <property type="entry name" value="P_eth_NH2_trans"/>
    <property type="match status" value="1"/>
</dbReference>
<evidence type="ECO:0000256" key="3">
    <source>
        <dbReference type="ARBA" id="ARBA00022519"/>
    </source>
</evidence>
<evidence type="ECO:0000259" key="10">
    <source>
        <dbReference type="Pfam" id="PF08019"/>
    </source>
</evidence>
<dbReference type="AlphaFoldDB" id="A0A0B7I9F3"/>
<keyword evidence="5 8" id="KW-0812">Transmembrane</keyword>
<dbReference type="InterPro" id="IPR017850">
    <property type="entry name" value="Alkaline_phosphatase_core_sf"/>
</dbReference>
<dbReference type="Pfam" id="PF00884">
    <property type="entry name" value="Sulfatase"/>
    <property type="match status" value="1"/>
</dbReference>
<dbReference type="GO" id="GO:0005886">
    <property type="term" value="C:plasma membrane"/>
    <property type="evidence" value="ECO:0007669"/>
    <property type="project" value="UniProtKB-SubCell"/>
</dbReference>
<name>A0A0B7I9F3_9FLAO</name>
<evidence type="ECO:0000313" key="11">
    <source>
        <dbReference type="EMBL" id="CEN47314.1"/>
    </source>
</evidence>
<keyword evidence="12" id="KW-1185">Reference proteome</keyword>
<feature type="transmembrane region" description="Helical" evidence="8">
    <location>
        <begin position="77"/>
        <end position="99"/>
    </location>
</feature>
<dbReference type="InterPro" id="IPR058130">
    <property type="entry name" value="PEA_transf_C"/>
</dbReference>
<reference evidence="11 12" key="1">
    <citation type="submission" date="2015-01" db="EMBL/GenBank/DDBJ databases">
        <authorList>
            <person name="Xiang T."/>
            <person name="Song Y."/>
            <person name="Huang L."/>
            <person name="Wang B."/>
            <person name="Wu P."/>
        </authorList>
    </citation>
    <scope>NUCLEOTIDE SEQUENCE [LARGE SCALE GENOMIC DNA]</scope>
    <source>
        <strain evidence="11 12">CcD38</strain>
    </source>
</reference>
<sequence length="510" mass="58437">MLKKIINNIILYRFVLIISILNFIFFHYGFFSFVFQNIDYHSFNGILLVISLFILMVVANFFAFYLILFLLRTIGKFLLAIIFILSAIAVYFINTYSIIVDESMIGNLLNTNYEESSSFFSVKLVLYLLVLGIIPSIYILKARVTYPSVKKFFKNLGAILLVILILVVINAKNILWIDKNSKYLGGLAMPWSYSVNTILYYVHKAQENRQEILLPDATIKNKEKSVMVLVIGESARSENFSLYGYKKNTNPLLSKTENVFHFKANSCATYTTAAVKCILEHQDTGDLYEILPNYLNRSGVEVVWRTTNSGEPPVHIDKYFTGSALRQNCEEKNCDYDEVLLSGLKEQISKSDKDKILIILHTSTSHGPTYNKKYPAEFEVFKPVCNSVELGNCSHEELINAYDNTIVYTDYMLHKIIGDLKELEDYKTAMLYVSDHGESLGEKNLYMHGLPMSIAPKEQYEIPFIVWKSADSKSIKSLKDVTQHHVFHSVLKFLDVESPIYKEELSIFGD</sequence>
<evidence type="ECO:0000256" key="5">
    <source>
        <dbReference type="ARBA" id="ARBA00022692"/>
    </source>
</evidence>
<dbReference type="EMBL" id="CDOI01000155">
    <property type="protein sequence ID" value="CEN47314.1"/>
    <property type="molecule type" value="Genomic_DNA"/>
</dbReference>
<feature type="domain" description="Phosphoethanolamine transferase N-terminal" evidence="10">
    <location>
        <begin position="61"/>
        <end position="204"/>
    </location>
</feature>
<organism evidence="11 12">
    <name type="scientific">Capnocytophaga canis</name>
    <dbReference type="NCBI Taxonomy" id="1848903"/>
    <lineage>
        <taxon>Bacteria</taxon>
        <taxon>Pseudomonadati</taxon>
        <taxon>Bacteroidota</taxon>
        <taxon>Flavobacteriia</taxon>
        <taxon>Flavobacteriales</taxon>
        <taxon>Flavobacteriaceae</taxon>
        <taxon>Capnocytophaga</taxon>
    </lineage>
</organism>
<accession>A0A0B7I9F3</accession>
<keyword evidence="6 8" id="KW-1133">Transmembrane helix</keyword>
<dbReference type="CDD" id="cd16017">
    <property type="entry name" value="LptA"/>
    <property type="match status" value="1"/>
</dbReference>
<dbReference type="NCBIfam" id="NF007160">
    <property type="entry name" value="PRK09598.1"/>
    <property type="match status" value="1"/>
</dbReference>
<dbReference type="EC" id="2.7.-.-" evidence="11"/>
<keyword evidence="2" id="KW-1003">Cell membrane</keyword>
<dbReference type="GO" id="GO:0016776">
    <property type="term" value="F:phosphotransferase activity, phosphate group as acceptor"/>
    <property type="evidence" value="ECO:0007669"/>
    <property type="project" value="TreeGrafter"/>
</dbReference>
<dbReference type="PANTHER" id="PTHR30443">
    <property type="entry name" value="INNER MEMBRANE PROTEIN"/>
    <property type="match status" value="1"/>
</dbReference>
<dbReference type="PANTHER" id="PTHR30443:SF0">
    <property type="entry name" value="PHOSPHOETHANOLAMINE TRANSFERASE EPTA"/>
    <property type="match status" value="1"/>
</dbReference>
<evidence type="ECO:0000256" key="2">
    <source>
        <dbReference type="ARBA" id="ARBA00022475"/>
    </source>
</evidence>
<feature type="transmembrane region" description="Helical" evidence="8">
    <location>
        <begin position="152"/>
        <end position="171"/>
    </location>
</feature>
<dbReference type="SUPFAM" id="SSF53649">
    <property type="entry name" value="Alkaline phosphatase-like"/>
    <property type="match status" value="1"/>
</dbReference>
<evidence type="ECO:0000256" key="4">
    <source>
        <dbReference type="ARBA" id="ARBA00022679"/>
    </source>
</evidence>
<keyword evidence="7 8" id="KW-0472">Membrane</keyword>
<dbReference type="GO" id="GO:0009244">
    <property type="term" value="P:lipopolysaccharide core region biosynthetic process"/>
    <property type="evidence" value="ECO:0007669"/>
    <property type="project" value="TreeGrafter"/>
</dbReference>
<evidence type="ECO:0000259" key="9">
    <source>
        <dbReference type="Pfam" id="PF00884"/>
    </source>
</evidence>
<evidence type="ECO:0000313" key="12">
    <source>
        <dbReference type="Proteomes" id="UP000045051"/>
    </source>
</evidence>
<dbReference type="RefSeq" id="WP_042344551.1">
    <property type="nucleotide sequence ID" value="NZ_CDOI01000155.1"/>
</dbReference>
<dbReference type="InterPro" id="IPR012549">
    <property type="entry name" value="EptA-like_N"/>
</dbReference>
<gene>
    <name evidence="11" type="ORF">CCAND38_430003</name>
</gene>
<keyword evidence="4 11" id="KW-0808">Transferase</keyword>
<feature type="transmembrane region" description="Helical" evidence="8">
    <location>
        <begin position="12"/>
        <end position="34"/>
    </location>
</feature>
<feature type="domain" description="Sulfatase N-terminal" evidence="9">
    <location>
        <begin position="227"/>
        <end position="495"/>
    </location>
</feature>
<dbReference type="Pfam" id="PF08019">
    <property type="entry name" value="EptA_B_N"/>
    <property type="match status" value="1"/>
</dbReference>
<dbReference type="InterPro" id="IPR000917">
    <property type="entry name" value="Sulfatase_N"/>
</dbReference>
<dbReference type="Gene3D" id="3.40.720.10">
    <property type="entry name" value="Alkaline Phosphatase, subunit A"/>
    <property type="match status" value="1"/>
</dbReference>
<dbReference type="InterPro" id="IPR040423">
    <property type="entry name" value="PEA_transferase"/>
</dbReference>
<evidence type="ECO:0000256" key="1">
    <source>
        <dbReference type="ARBA" id="ARBA00004429"/>
    </source>
</evidence>
<comment type="subcellular location">
    <subcellularLocation>
        <location evidence="1">Cell inner membrane</location>
        <topology evidence="1">Multi-pass membrane protein</topology>
    </subcellularLocation>
</comment>
<evidence type="ECO:0000256" key="7">
    <source>
        <dbReference type="ARBA" id="ARBA00023136"/>
    </source>
</evidence>
<feature type="transmembrane region" description="Helical" evidence="8">
    <location>
        <begin position="119"/>
        <end position="140"/>
    </location>
</feature>
<feature type="transmembrane region" description="Helical" evidence="8">
    <location>
        <begin position="46"/>
        <end position="70"/>
    </location>
</feature>
<proteinExistence type="predicted"/>
<evidence type="ECO:0000256" key="6">
    <source>
        <dbReference type="ARBA" id="ARBA00022989"/>
    </source>
</evidence>
<dbReference type="Proteomes" id="UP000045051">
    <property type="component" value="Unassembled WGS sequence"/>
</dbReference>